<dbReference type="Proteomes" id="UP000192455">
    <property type="component" value="Unassembled WGS sequence"/>
</dbReference>
<accession>A0A1R3X832</accession>
<reference evidence="1 2" key="1">
    <citation type="submission" date="2017-01" db="EMBL/GenBank/DDBJ databases">
        <authorList>
            <person name="Mah S.A."/>
            <person name="Swanson W.J."/>
            <person name="Moy G.W."/>
            <person name="Vacquier V.D."/>
        </authorList>
    </citation>
    <scope>NUCLEOTIDE SEQUENCE [LARGE SCALE GENOMIC DNA]</scope>
    <source>
        <strain evidence="1 2">DSM 21219</strain>
    </source>
</reference>
<evidence type="ECO:0000313" key="1">
    <source>
        <dbReference type="EMBL" id="SIT87060.1"/>
    </source>
</evidence>
<dbReference type="OrthoDB" id="7726613at2"/>
<dbReference type="AlphaFoldDB" id="A0A1R3X832"/>
<sequence length="96" mass="10562">MSVHKQSVSFTSTAFAFARELVEAGEYPNVSAAVSGELARAKRTRDREQALFEAELRRRLALPLDQWEPMADPAAFTDEARAALAARGSSAPDHMR</sequence>
<gene>
    <name evidence="1" type="ORF">SAMN05421849_2539</name>
</gene>
<protein>
    <recommendedName>
        <fullName evidence="3">Antitoxin ParD1/3/4</fullName>
    </recommendedName>
</protein>
<evidence type="ECO:0008006" key="3">
    <source>
        <dbReference type="Google" id="ProtNLM"/>
    </source>
</evidence>
<keyword evidence="2" id="KW-1185">Reference proteome</keyword>
<dbReference type="EMBL" id="FTPS01000004">
    <property type="protein sequence ID" value="SIT87060.1"/>
    <property type="molecule type" value="Genomic_DNA"/>
</dbReference>
<organism evidence="1 2">
    <name type="scientific">Pontibaca methylaminivorans</name>
    <dbReference type="NCBI Taxonomy" id="515897"/>
    <lineage>
        <taxon>Bacteria</taxon>
        <taxon>Pseudomonadati</taxon>
        <taxon>Pseudomonadota</taxon>
        <taxon>Alphaproteobacteria</taxon>
        <taxon>Rhodobacterales</taxon>
        <taxon>Roseobacteraceae</taxon>
        <taxon>Pontibaca</taxon>
    </lineage>
</organism>
<name>A0A1R3X832_9RHOB</name>
<evidence type="ECO:0000313" key="2">
    <source>
        <dbReference type="Proteomes" id="UP000192455"/>
    </source>
</evidence>
<dbReference type="RefSeq" id="WP_076650421.1">
    <property type="nucleotide sequence ID" value="NZ_FTPS01000004.1"/>
</dbReference>
<proteinExistence type="predicted"/>